<protein>
    <submittedName>
        <fullName evidence="1">Uncharacterized protein</fullName>
    </submittedName>
</protein>
<gene>
    <name evidence="1" type="ORF">SAMN05444350_13364</name>
</gene>
<keyword evidence="2" id="KW-1185">Reference proteome</keyword>
<dbReference type="AlphaFoldDB" id="A0A1M6K177"/>
<name>A0A1M6K177_9BACE</name>
<dbReference type="eggNOG" id="ENOG5030NRU">
    <property type="taxonomic scope" value="Bacteria"/>
</dbReference>
<evidence type="ECO:0000313" key="2">
    <source>
        <dbReference type="Proteomes" id="UP000184192"/>
    </source>
</evidence>
<organism evidence="1 2">
    <name type="scientific">Bacteroides stercorirosoris</name>
    <dbReference type="NCBI Taxonomy" id="871324"/>
    <lineage>
        <taxon>Bacteria</taxon>
        <taxon>Pseudomonadati</taxon>
        <taxon>Bacteroidota</taxon>
        <taxon>Bacteroidia</taxon>
        <taxon>Bacteroidales</taxon>
        <taxon>Bacteroidaceae</taxon>
        <taxon>Bacteroides</taxon>
    </lineage>
</organism>
<accession>A0A1M6K177</accession>
<dbReference type="RefSeq" id="WP_243462801.1">
    <property type="nucleotide sequence ID" value="NZ_FQZN01000033.1"/>
</dbReference>
<reference evidence="2" key="1">
    <citation type="submission" date="2016-11" db="EMBL/GenBank/DDBJ databases">
        <authorList>
            <person name="Varghese N."/>
            <person name="Submissions S."/>
        </authorList>
    </citation>
    <scope>NUCLEOTIDE SEQUENCE [LARGE SCALE GENOMIC DNA]</scope>
    <source>
        <strain evidence="2">DSM 26884</strain>
    </source>
</reference>
<sequence length="65" mass="7200">MKKQPQSARERYVSAEKIQQVFAQLGIDLCAGRKRIRATQSEKSISIYVNGGTVNITFNEKGGKA</sequence>
<proteinExistence type="predicted"/>
<evidence type="ECO:0000313" key="1">
    <source>
        <dbReference type="EMBL" id="SHJ52716.1"/>
    </source>
</evidence>
<dbReference type="Proteomes" id="UP000184192">
    <property type="component" value="Unassembled WGS sequence"/>
</dbReference>
<dbReference type="EMBL" id="FQZN01000033">
    <property type="protein sequence ID" value="SHJ52716.1"/>
    <property type="molecule type" value="Genomic_DNA"/>
</dbReference>
<dbReference type="GeneID" id="92714143"/>